<dbReference type="InterPro" id="IPR009060">
    <property type="entry name" value="UBA-like_sf"/>
</dbReference>
<dbReference type="GeneTree" id="ENSGT00390000013711"/>
<feature type="domain" description="UBA" evidence="6">
    <location>
        <begin position="356"/>
        <end position="389"/>
    </location>
</feature>
<dbReference type="SUPFAM" id="SSF46934">
    <property type="entry name" value="UBA-like"/>
    <property type="match status" value="1"/>
</dbReference>
<dbReference type="Pfam" id="PF00627">
    <property type="entry name" value="UBA"/>
    <property type="match status" value="1"/>
</dbReference>
<dbReference type="CTD" id="25807"/>
<dbReference type="Proteomes" id="UP000472274">
    <property type="component" value="Unplaced"/>
</dbReference>
<dbReference type="AlphaFoldDB" id="A0A674I924"/>
<dbReference type="GO" id="GO:0002673">
    <property type="term" value="P:regulation of acute inflammatory response"/>
    <property type="evidence" value="ECO:0007669"/>
    <property type="project" value="Ensembl"/>
</dbReference>
<evidence type="ECO:0000259" key="6">
    <source>
        <dbReference type="Pfam" id="PF00627"/>
    </source>
</evidence>
<evidence type="ECO:0000256" key="3">
    <source>
        <dbReference type="ARBA" id="ARBA00022989"/>
    </source>
</evidence>
<evidence type="ECO:0000313" key="8">
    <source>
        <dbReference type="Ensembl" id="ENSTMTP00000004598.1"/>
    </source>
</evidence>
<dbReference type="GO" id="GO:0050708">
    <property type="term" value="P:regulation of protein secretion"/>
    <property type="evidence" value="ECO:0007669"/>
    <property type="project" value="Ensembl"/>
</dbReference>
<dbReference type="GO" id="GO:0032815">
    <property type="term" value="P:negative regulation of natural killer cell activation"/>
    <property type="evidence" value="ECO:0007669"/>
    <property type="project" value="Ensembl"/>
</dbReference>
<dbReference type="InterPro" id="IPR015940">
    <property type="entry name" value="UBA"/>
</dbReference>
<dbReference type="SUPFAM" id="SSF144091">
    <property type="entry name" value="Rhomboid-like"/>
    <property type="match status" value="1"/>
</dbReference>
<dbReference type="GO" id="GO:0009410">
    <property type="term" value="P:response to xenobiotic stimulus"/>
    <property type="evidence" value="ECO:0007669"/>
    <property type="project" value="Ensembl"/>
</dbReference>
<feature type="domain" description="Peptidase S54 rhomboid" evidence="7">
    <location>
        <begin position="50"/>
        <end position="183"/>
    </location>
</feature>
<evidence type="ECO:0000256" key="5">
    <source>
        <dbReference type="SAM" id="Phobius"/>
    </source>
</evidence>
<comment type="subcellular location">
    <subcellularLocation>
        <location evidence="1">Membrane</location>
        <topology evidence="1">Multi-pass membrane protein</topology>
    </subcellularLocation>
</comment>
<sequence>MLPRRRLTWMWGLEGPPLASVTLMLLLGVFWLLGVCENLSLAPALLFRRFQVYRLATYCLCHTDPSLLLLNLLLFPVLGWRQERHQGTLRYLHASLLSAVISALLYLVLAGLWAPPPDAASGYTPVHLAMLGRHLVLRSRAGALGQVRAVALPWLLLAFSQLLSPGCPFLLHLSGALTGLAYWSRVLSWLELSERRLEVLDDGAVCRTLARSGFVRFILCPRGGILPTSHAASTRGRSPGHSAPPAQQCFSGGLSDQSLAVAPASPWAAERPGCWQSSGMPYPSVPLACFPDLHGGPAPPPPWDSPSLHSGASLLGLGEVLLDEQLLLAGIQASLRDASLEAAVGGVQLSKSSVSSLRLQQLERMGFPTEQAVVALAATGRVEGAVSLLIGGQVGDEAVVTLESRAACREHLLPTEQAVPCFPTTE</sequence>
<name>A0A674I924_9SAUR</name>
<dbReference type="InterPro" id="IPR035952">
    <property type="entry name" value="Rhomboid-like_sf"/>
</dbReference>
<dbReference type="GO" id="GO:0000165">
    <property type="term" value="P:MAPK cascade"/>
    <property type="evidence" value="ECO:0007669"/>
    <property type="project" value="Ensembl"/>
</dbReference>
<dbReference type="Pfam" id="PF01694">
    <property type="entry name" value="Rhomboid"/>
    <property type="match status" value="1"/>
</dbReference>
<dbReference type="GO" id="GO:0016020">
    <property type="term" value="C:membrane"/>
    <property type="evidence" value="ECO:0007669"/>
    <property type="project" value="UniProtKB-SubCell"/>
</dbReference>
<dbReference type="InterPro" id="IPR022764">
    <property type="entry name" value="Peptidase_S54_rhomboid_dom"/>
</dbReference>
<dbReference type="GO" id="GO:0001889">
    <property type="term" value="P:liver development"/>
    <property type="evidence" value="ECO:0007669"/>
    <property type="project" value="Ensembl"/>
</dbReference>
<feature type="transmembrane region" description="Helical" evidence="5">
    <location>
        <begin position="12"/>
        <end position="35"/>
    </location>
</feature>
<evidence type="ECO:0000259" key="7">
    <source>
        <dbReference type="Pfam" id="PF01694"/>
    </source>
</evidence>
<evidence type="ECO:0000256" key="4">
    <source>
        <dbReference type="ARBA" id="ARBA00023136"/>
    </source>
</evidence>
<protein>
    <submittedName>
        <fullName evidence="8">Rhomboid domain containing 3</fullName>
    </submittedName>
</protein>
<evidence type="ECO:0000313" key="9">
    <source>
        <dbReference type="Proteomes" id="UP000472274"/>
    </source>
</evidence>
<reference evidence="8" key="1">
    <citation type="submission" date="2025-08" db="UniProtKB">
        <authorList>
            <consortium name="Ensembl"/>
        </authorList>
    </citation>
    <scope>IDENTIFICATION</scope>
</reference>
<proteinExistence type="predicted"/>
<dbReference type="PANTHER" id="PTHR43066">
    <property type="entry name" value="RHOMBOID-RELATED PROTEIN"/>
    <property type="match status" value="1"/>
</dbReference>
<dbReference type="RefSeq" id="XP_026517018.1">
    <property type="nucleotide sequence ID" value="XM_026661233.2"/>
</dbReference>
<dbReference type="PANTHER" id="PTHR43066:SF16">
    <property type="entry name" value="RHOMBOID DOMAIN-CONTAINING PROTEIN 3"/>
    <property type="match status" value="1"/>
</dbReference>
<keyword evidence="9" id="KW-1185">Reference proteome</keyword>
<dbReference type="GO" id="GO:0045732">
    <property type="term" value="P:positive regulation of protein catabolic process"/>
    <property type="evidence" value="ECO:0007669"/>
    <property type="project" value="Ensembl"/>
</dbReference>
<dbReference type="InParanoid" id="A0A674I924"/>
<keyword evidence="2 5" id="KW-0812">Transmembrane</keyword>
<evidence type="ECO:0000256" key="1">
    <source>
        <dbReference type="ARBA" id="ARBA00004141"/>
    </source>
</evidence>
<dbReference type="Gene3D" id="1.10.8.10">
    <property type="entry name" value="DNA helicase RuvA subunit, C-terminal domain"/>
    <property type="match status" value="1"/>
</dbReference>
<accession>A0A674I924</accession>
<dbReference type="Gene3D" id="1.20.1540.10">
    <property type="entry name" value="Rhomboid-like"/>
    <property type="match status" value="1"/>
</dbReference>
<evidence type="ECO:0000256" key="2">
    <source>
        <dbReference type="ARBA" id="ARBA00022692"/>
    </source>
</evidence>
<keyword evidence="4 5" id="KW-0472">Membrane</keyword>
<feature type="transmembrane region" description="Helical" evidence="5">
    <location>
        <begin position="91"/>
        <end position="114"/>
    </location>
</feature>
<organism evidence="8 9">
    <name type="scientific">Terrapene triunguis</name>
    <name type="common">Three-toed box turtle</name>
    <dbReference type="NCBI Taxonomy" id="2587831"/>
    <lineage>
        <taxon>Eukaryota</taxon>
        <taxon>Metazoa</taxon>
        <taxon>Chordata</taxon>
        <taxon>Craniata</taxon>
        <taxon>Vertebrata</taxon>
        <taxon>Euteleostomi</taxon>
        <taxon>Archelosauria</taxon>
        <taxon>Testudinata</taxon>
        <taxon>Testudines</taxon>
        <taxon>Cryptodira</taxon>
        <taxon>Durocryptodira</taxon>
        <taxon>Testudinoidea</taxon>
        <taxon>Emydidae</taxon>
        <taxon>Terrapene</taxon>
    </lineage>
</organism>
<dbReference type="GeneID" id="112109048"/>
<dbReference type="GO" id="GO:0004252">
    <property type="term" value="F:serine-type endopeptidase activity"/>
    <property type="evidence" value="ECO:0007669"/>
    <property type="project" value="InterPro"/>
</dbReference>
<keyword evidence="3 5" id="KW-1133">Transmembrane helix</keyword>
<gene>
    <name evidence="8" type="primary">RHBDD3</name>
</gene>
<dbReference type="CDD" id="cd14289">
    <property type="entry name" value="UBA_RHBD3"/>
    <property type="match status" value="1"/>
</dbReference>
<dbReference type="Ensembl" id="ENSTMTT00000004751.1">
    <property type="protein sequence ID" value="ENSTMTP00000004598.1"/>
    <property type="gene ID" value="ENSTMTG00000003407.1"/>
</dbReference>
<reference evidence="8" key="2">
    <citation type="submission" date="2025-09" db="UniProtKB">
        <authorList>
            <consortium name="Ensembl"/>
        </authorList>
    </citation>
    <scope>IDENTIFICATION</scope>
</reference>